<feature type="transmembrane region" description="Helical" evidence="2">
    <location>
        <begin position="537"/>
        <end position="557"/>
    </location>
</feature>
<evidence type="ECO:0000313" key="4">
    <source>
        <dbReference type="Proteomes" id="UP001497512"/>
    </source>
</evidence>
<accession>A0ABP0TVJ1</accession>
<dbReference type="PANTHER" id="PTHR34553:SF4">
    <property type="entry name" value="G1_S-SPECIFIC CYCLIN-E PROTEIN"/>
    <property type="match status" value="1"/>
</dbReference>
<feature type="compositionally biased region" description="Acidic residues" evidence="1">
    <location>
        <begin position="17"/>
        <end position="41"/>
    </location>
</feature>
<reference evidence="3" key="1">
    <citation type="submission" date="2024-02" db="EMBL/GenBank/DDBJ databases">
        <authorList>
            <consortium name="ELIXIR-Norway"/>
            <consortium name="Elixir Norway"/>
        </authorList>
    </citation>
    <scope>NUCLEOTIDE SEQUENCE</scope>
</reference>
<proteinExistence type="predicted"/>
<dbReference type="Proteomes" id="UP001497512">
    <property type="component" value="Chromosome 15"/>
</dbReference>
<keyword evidence="2" id="KW-0472">Membrane</keyword>
<evidence type="ECO:0000313" key="3">
    <source>
        <dbReference type="EMBL" id="CAK9205727.1"/>
    </source>
</evidence>
<feature type="region of interest" description="Disordered" evidence="1">
    <location>
        <begin position="134"/>
        <end position="156"/>
    </location>
</feature>
<keyword evidence="2" id="KW-1133">Transmembrane helix</keyword>
<organism evidence="3 4">
    <name type="scientific">Sphagnum troendelagicum</name>
    <dbReference type="NCBI Taxonomy" id="128251"/>
    <lineage>
        <taxon>Eukaryota</taxon>
        <taxon>Viridiplantae</taxon>
        <taxon>Streptophyta</taxon>
        <taxon>Embryophyta</taxon>
        <taxon>Bryophyta</taxon>
        <taxon>Sphagnophytina</taxon>
        <taxon>Sphagnopsida</taxon>
        <taxon>Sphagnales</taxon>
        <taxon>Sphagnaceae</taxon>
        <taxon>Sphagnum</taxon>
    </lineage>
</organism>
<evidence type="ECO:0000256" key="2">
    <source>
        <dbReference type="SAM" id="Phobius"/>
    </source>
</evidence>
<gene>
    <name evidence="3" type="ORF">CSSPTR1EN2_LOCUS7993</name>
</gene>
<dbReference type="EMBL" id="OZ019907">
    <property type="protein sequence ID" value="CAK9205727.1"/>
    <property type="molecule type" value="Genomic_DNA"/>
</dbReference>
<dbReference type="PANTHER" id="PTHR34553">
    <property type="entry name" value="OS05G0597400 PROTEIN"/>
    <property type="match status" value="1"/>
</dbReference>
<name>A0ABP0TVJ1_9BRYO</name>
<sequence>MAELAAQSKKTERMEENSDYDDNDDDEDDNDDDWDEDEEDVGSVSDKNGRMLYVLSTLQIGDMQSYVSRLFLLMANESLKLVLFVDNEPWTTKENLSKPAELWQLMLTQSRVSPFANRKRKKFSGQLSREDLHSKATLTGDNSQQKGSIPEQHESSDSGWLSLKRYFQCQCKALAHVKKPYHGLHGCVTFEILWADVRGINYSNELQADTCIALEAKTMIKREFDSLEEAQTFYALERCRRISQYDIQPAEASGEESFGEGFQSDKSAMGCSCVSDTSATSWSVDGSSTTDENPDAGDRTGLRMPFAEEVDHGERTCNESGRRALEFVTPPSSPDRTFFCQCLDTWTGYSHIQSEPFRDSLVVLRFAEPLLPFELKKIITADPRLLKMLESGLPSWVIFLQSYPIFCHMYRPWMRPLCGTIYYMVSVVTVLIGFYDLYKNVPVLKATAAHLCGPLFEWIEGWEMVSRLKYLGTMLVLQNFEKAFQWALMTVRAFRQLTSLLMRPIVEPLTLLGDILLPLWTSLLEGILAFGDLISPLIFTTFSTVTGIFSFLLWPFYILVSTLWNLGVYPLLVATWALLGLPVQAMRMLLSVVAGVVDGIIDMLQLILASAMPSFSTFQGAKAVTPGPSMWRALWNDIFSKVFRAVRSIVNGFMAFFTACNRHRLSIYNHVVACLFRLTTILNSGQTAAVTACKQLFLVPGSKPGVNEKVEENGEELRCRYRSREKKCVSTSF</sequence>
<protein>
    <submittedName>
        <fullName evidence="3">Uncharacterized protein</fullName>
    </submittedName>
</protein>
<keyword evidence="4" id="KW-1185">Reference proteome</keyword>
<feature type="region of interest" description="Disordered" evidence="1">
    <location>
        <begin position="1"/>
        <end position="45"/>
    </location>
</feature>
<feature type="transmembrane region" description="Helical" evidence="2">
    <location>
        <begin position="563"/>
        <end position="581"/>
    </location>
</feature>
<evidence type="ECO:0000256" key="1">
    <source>
        <dbReference type="SAM" id="MobiDB-lite"/>
    </source>
</evidence>
<feature type="compositionally biased region" description="Polar residues" evidence="1">
    <location>
        <begin position="136"/>
        <end position="147"/>
    </location>
</feature>
<keyword evidence="2" id="KW-0812">Transmembrane</keyword>
<feature type="transmembrane region" description="Helical" evidence="2">
    <location>
        <begin position="509"/>
        <end position="530"/>
    </location>
</feature>
<feature type="transmembrane region" description="Helical" evidence="2">
    <location>
        <begin position="417"/>
        <end position="435"/>
    </location>
</feature>